<feature type="compositionally biased region" description="Polar residues" evidence="1">
    <location>
        <begin position="3140"/>
        <end position="3172"/>
    </location>
</feature>
<feature type="region of interest" description="Disordered" evidence="1">
    <location>
        <begin position="2578"/>
        <end position="2653"/>
    </location>
</feature>
<feature type="compositionally biased region" description="Polar residues" evidence="1">
    <location>
        <begin position="2295"/>
        <end position="2306"/>
    </location>
</feature>
<feature type="region of interest" description="Disordered" evidence="1">
    <location>
        <begin position="2156"/>
        <end position="2260"/>
    </location>
</feature>
<organism evidence="2 3">
    <name type="scientific">Coregonus suidteri</name>
    <dbReference type="NCBI Taxonomy" id="861788"/>
    <lineage>
        <taxon>Eukaryota</taxon>
        <taxon>Metazoa</taxon>
        <taxon>Chordata</taxon>
        <taxon>Craniata</taxon>
        <taxon>Vertebrata</taxon>
        <taxon>Euteleostomi</taxon>
        <taxon>Actinopterygii</taxon>
        <taxon>Neopterygii</taxon>
        <taxon>Teleostei</taxon>
        <taxon>Protacanthopterygii</taxon>
        <taxon>Salmoniformes</taxon>
        <taxon>Salmonidae</taxon>
        <taxon>Coregoninae</taxon>
        <taxon>Coregonus</taxon>
    </lineage>
</organism>
<feature type="compositionally biased region" description="Polar residues" evidence="1">
    <location>
        <begin position="2156"/>
        <end position="2168"/>
    </location>
</feature>
<feature type="region of interest" description="Disordered" evidence="1">
    <location>
        <begin position="2481"/>
        <end position="2542"/>
    </location>
</feature>
<feature type="compositionally biased region" description="Basic and acidic residues" evidence="1">
    <location>
        <begin position="1516"/>
        <end position="1530"/>
    </location>
</feature>
<evidence type="ECO:0008006" key="4">
    <source>
        <dbReference type="Google" id="ProtNLM"/>
    </source>
</evidence>
<feature type="compositionally biased region" description="Basic and acidic residues" evidence="1">
    <location>
        <begin position="562"/>
        <end position="581"/>
    </location>
</feature>
<protein>
    <recommendedName>
        <fullName evidence="4">Ciliogenesis and planar polarity effector 1</fullName>
    </recommendedName>
</protein>
<feature type="region of interest" description="Disordered" evidence="1">
    <location>
        <begin position="3018"/>
        <end position="3039"/>
    </location>
</feature>
<accession>A0AAN8LNS4</accession>
<sequence length="3311" mass="362973">MEQKLEVVLSSSIKRKKPWPRFCWLGLEKESVFLLDDKRISEINMVSGRTKKKTPKLQPLLPRVVTMAASQNGVWLAGLLVSGELFLWSRDKDSLKTVAAVPTEAQLVTAAQGSGVCLSLVVSGDGMRVLLVTVTGQVFLWECVDVRDLSGVRDGTARGRWAQIQHPENTALPTPRDKEASQHSIFIRGEAVGDICLSAFVFTSVVELSVTFLKIQWEEGQRSSPVGYSVRWVTKTYPMSCLTPPCRPVKSRGALVPAFSPDGLLLAVALNQRDPRATQVLFVSTQNFVTVSSGLGGCGSKKLVIPSKYVRSYWVGSVSWAVGGLYLACVLKRGSFLMLARLGGLLSLSTSGCNVDFGPAHFLPLHPLVTYRPPVSVGGAGVDPLSSSSLSVRDVLRQRYSVTWHPRLPYLIVSDGYMATVLRVPEQSSPATLLRALLHDTSQGLESASRALERTQPHARAWLESISCLKLSSSLQELRARPTPVPTPTATATSTLPLFLQDQGGLGDTRELVQRVQALFEDDSDLEGLPAGSHVEDRGRLEFASMFDTLHALSDTLADLDPSPRPHPDPDASSVDSERRPPALPPELRGVQGSLMTAWALGVSLGGVVEQRERLLKYTVRCAVRFAALLRLISIPCSHTGRRKKSTIPFSSHLLHLLRTLLSFLPWDAPHTGGRSCLGLVVELTQQLVGLLLSSPPDLSQTGQASSEPSSQTLSTALLLLELTSHSMEHTYSLQQKCAHTDVYCVLFLQEEGGGPGPLQQGLPLPQRPSSRLRGVWRAVYRHTLQYWEELKHHGSGTGWEEEQGRVSVILSQIQTALQGMGERLEDGPTLLSYTGEQHFLFGCYSESAQAWRAELWAERQRDGPRSAFLETRLLLSLLYGLLFQYRLKEAQGLGDHMARLLLHQAGQYGDDRAHNTEEALPGSWLPGEVHSEAACAVVQTLGRFMASYFTNKPLLILPPHSVDVLPPLHLPHAPGVGRLVPLCQERVAGAVRGQQLSEVWTVGYTQDLLLQGGLLPEATWLAHCLGDWKTAASLGLAYTTYAAEHCDFTGLRWRELHLPAALEPVSIFQGQLESLLGRKAGPEETQGDEDNYKSFTDSLEGEDVELLQGSVQEILKASVMAGVDVLSQPLGALLDSAKDLSSCLPALVPMGLYLPAPPLYCPQPAPNTQDPSGVFGQLLEGASRHRVSGVLQRVLLLLRSARCSRPAAQWYISHLQRSRHRLHRIRQKYSQQQCVTKAFPEALMKFVTRGGFFRLGPSGAGTLDSVTIQTIICFRELCGLCWMLNVRDQLSMSCRKYQAARNCGRDPQVPADDGEVTAACEEALHWACRFLPFSRFLNAEEILQDTLLSLVSELPPVPLVAETLVQAFPEEEESVRVPLREKYNSLLQRLRHCTVPASGQNGRKRDEEEGEEMMMILMQERLRQRRKDLKRLARHLAPLELYLWEREEEEDRGGGGQGAAALLERFSLGASLSNSTLTDCGRPLVYSDGDTAENSVALSPDLHSRLPHSSSKRVRVLDRADKSGRKVVEGESIQEEGQSCTGPAQDPAVGEDSPSLTLPVVGTWEFELEDEEYLRFLELFFSYVLEKDGPDPDSGCDPPLLKGFCSQLRERELHSLTFDVLTTLRRRQRDGRYATRRQGGSDAPVFRAGHCYKPVLVTTPSFLHSEPPTPRPSMSVSVLSLPGLRTGRQQGLFGFSLQASPAPEPTPQRGRLGSEPSPSQSSVPWEQPSECWAFGPLGSVDTVELQQELEPKLEAQFPGLGRLLEWMVRWADKRVLLGHRSWMKEREAGGGGVAGGGVVIRVKATAPAVLTALSMLEHRYTAALLGMDRYCANLPVPERQWTVAPVLQPEVGWKLERESSVDTGYPASAGTPITLPEQDPQHSELSYGSQTEGMERVTSQETSHLYDHEGVTLNPESGVADFRDHKLDLSAEKEGDDSNADKALRSSASLPIPNISVHIKSLHRTLSPQDQSLTLADLQCSEREEDSVSSQEEEAEILLSHGSLRRPSSDITEEVTRNIPPSEGSGSDVPPQFSFQPLPMAGPQAGAQAADSAPNGGLPQRSINTTPTPASAPNQALSAQTDPVRQLLQDELFRLVQLQQINFMSLMQVVGASFVNLPLSQNNTLLAQSNVPYPNPNAPLSHPNTLLSHPNLILSQNNMSPMPQTQAGFPVPAEQPVPQNSVQATLASEPLSRRDRPTDQPPIQEMQPLAVHPEPLRDIQGETRTSSHGLQTPVDPTRSAPLLLPSGGSSQDPAPYSSGLKLLQLHPPLLSLQRHGNTAPVREAWGPPSERRPSTTVPPHLNPSQYDPAALRRAEERRREAESESTAPPSHLNLTQYAHYLPDQVPRSTLPQRQNPEARVERSRGAEPPHLPPTLPSHRPPPVQGLPLLRFHPDPRPHTTFPLIPLPYSSRPLTVTPAAKGHNPGLQLLQRDPDPPRMMLPEANPPAPVPRLIPLGELMGWAAGRERGADPRLQLLRVDPQTQNPTPAPATPSTSTNSSKRQKRRVERLRREGEKAEVTFRLEDSIIPPQESNEDEPAEPVLGEGYVFPLGTFDSMLTGQRLVDRALSTTAELHAFASTHKRPPESHDACTNTDPASPHSDKGISAQPAVTSAASGPAALPPELFLNRWFPRDPPVQDIETPGETQAERNTGRQFINVIDLEDGALLQELPSCPRPAVWDQDVTPSQPSPPTSAQLHLLAASVTNSAPPELTADTSTEDDQPQAQPRFSVASLPPAHPEPNGDPVTRSLLQERRAPGRALETRSPGTHRGAPSRAPVIQVSARLSEIDAQLAALQNIADHMEREFANTRLLVRTIETLGPAMAPEMVEGRTPLNKTVTLAVSPEGWRSRLSVHHDTELAGRQQEEEEGRDSVIVSSAPWGVKQPFSLSPAVQSTSTLHPPTGLQLSPVRPEPEQRVWDISQDLTDNMDGAPGKWAEETLGLSGLSDVADILAELVREGGISPTALGLSHTQAARLNSRLDQQQSGRAGQRGMRAEEERRELRVWMRRKQREKLVEYRRQREEKRERERKPFSAPVTVKPTSKDININKKIKEEKDKMVLLEHHNQRARDAYSLITDLLTTPLTLPTNANYTLTLPSTSPRPTSTRPSSTRPLTAQTVGSTRSSPRGRSLSVGGKRKTSTKSQTGRARSLSSPGVTPRSQRRPASSGGQETLSARLGLHRPASFLPRDRLSQVTRRGMITDLRGRTGPKTPSQQEWRREVSQSPPGWRGGGAREQRETEEREEEVVSPWNPPPEICRLLGLENSEGQGGAVARAGGAGLDILDTLSESTGSILSQLDWAAIESIVAAEGAI</sequence>
<dbReference type="PANTHER" id="PTHR14492:SF4">
    <property type="entry name" value="CILIOGENESIS AND PLANAR POLARITY EFFECTOR 1"/>
    <property type="match status" value="1"/>
</dbReference>
<feature type="region of interest" description="Disordered" evidence="1">
    <location>
        <begin position="1499"/>
        <end position="1555"/>
    </location>
</feature>
<proteinExistence type="predicted"/>
<keyword evidence="3" id="KW-1185">Reference proteome</keyword>
<feature type="region of interest" description="Disordered" evidence="1">
    <location>
        <begin position="1697"/>
        <end position="1727"/>
    </location>
</feature>
<name>A0AAN8LNS4_9TELE</name>
<evidence type="ECO:0000256" key="1">
    <source>
        <dbReference type="SAM" id="MobiDB-lite"/>
    </source>
</evidence>
<comment type="caution">
    <text evidence="2">The sequence shown here is derived from an EMBL/GenBank/DDBJ whole genome shotgun (WGS) entry which is preliminary data.</text>
</comment>
<feature type="compositionally biased region" description="Low complexity" evidence="1">
    <location>
        <begin position="3091"/>
        <end position="3114"/>
    </location>
</feature>
<dbReference type="GO" id="GO:0035869">
    <property type="term" value="C:ciliary transition zone"/>
    <property type="evidence" value="ECO:0007669"/>
    <property type="project" value="TreeGrafter"/>
</dbReference>
<feature type="compositionally biased region" description="Basic and acidic residues" evidence="1">
    <location>
        <begin position="2357"/>
        <end position="2368"/>
    </location>
</feature>
<feature type="region of interest" description="Disordered" evidence="1">
    <location>
        <begin position="2347"/>
        <end position="2395"/>
    </location>
</feature>
<feature type="compositionally biased region" description="Low complexity" evidence="1">
    <location>
        <begin position="2037"/>
        <end position="2057"/>
    </location>
</feature>
<gene>
    <name evidence="2" type="ORF">J4Q44_G00133320</name>
</gene>
<feature type="compositionally biased region" description="Polar residues" evidence="1">
    <location>
        <begin position="2062"/>
        <end position="2080"/>
    </location>
</feature>
<feature type="compositionally biased region" description="Basic and acidic residues" evidence="1">
    <location>
        <begin position="2311"/>
        <end position="2323"/>
    </location>
</feature>
<feature type="region of interest" description="Disordered" evidence="1">
    <location>
        <begin position="557"/>
        <end position="589"/>
    </location>
</feature>
<feature type="region of interest" description="Disordered" evidence="1">
    <location>
        <begin position="2708"/>
        <end position="2776"/>
    </location>
</feature>
<dbReference type="Pfam" id="PF15392">
    <property type="entry name" value="Joubert"/>
    <property type="match status" value="1"/>
</dbReference>
<dbReference type="EMBL" id="JAGTTL010000011">
    <property type="protein sequence ID" value="KAK6315808.1"/>
    <property type="molecule type" value="Genomic_DNA"/>
</dbReference>
<feature type="compositionally biased region" description="Polar residues" evidence="1">
    <location>
        <begin position="3115"/>
        <end position="3126"/>
    </location>
</feature>
<dbReference type="Proteomes" id="UP001356427">
    <property type="component" value="Unassembled WGS sequence"/>
</dbReference>
<feature type="compositionally biased region" description="Acidic residues" evidence="1">
    <location>
        <begin position="1984"/>
        <end position="1997"/>
    </location>
</feature>
<feature type="compositionally biased region" description="Pro residues" evidence="1">
    <location>
        <begin position="2370"/>
        <end position="2385"/>
    </location>
</feature>
<feature type="region of interest" description="Disordered" evidence="1">
    <location>
        <begin position="1863"/>
        <end position="1905"/>
    </location>
</feature>
<dbReference type="SUPFAM" id="SSF69322">
    <property type="entry name" value="Tricorn protease domain 2"/>
    <property type="match status" value="1"/>
</dbReference>
<feature type="compositionally biased region" description="Low complexity" evidence="1">
    <location>
        <begin position="2481"/>
        <end position="2500"/>
    </location>
</feature>
<feature type="region of interest" description="Disordered" evidence="1">
    <location>
        <begin position="2891"/>
        <end position="2913"/>
    </location>
</feature>
<dbReference type="InterPro" id="IPR028236">
    <property type="entry name" value="CPLANE1"/>
</dbReference>
<feature type="compositionally biased region" description="Low complexity" evidence="1">
    <location>
        <begin position="2242"/>
        <end position="2251"/>
    </location>
</feature>
<evidence type="ECO:0000313" key="2">
    <source>
        <dbReference type="EMBL" id="KAK6315808.1"/>
    </source>
</evidence>
<feature type="compositionally biased region" description="Polar residues" evidence="1">
    <location>
        <begin position="2178"/>
        <end position="2187"/>
    </location>
</feature>
<reference evidence="2 3" key="1">
    <citation type="submission" date="2021-04" db="EMBL/GenBank/DDBJ databases">
        <authorList>
            <person name="De Guttry C."/>
            <person name="Zahm M."/>
            <person name="Klopp C."/>
            <person name="Cabau C."/>
            <person name="Louis A."/>
            <person name="Berthelot C."/>
            <person name="Parey E."/>
            <person name="Roest Crollius H."/>
            <person name="Montfort J."/>
            <person name="Robinson-Rechavi M."/>
            <person name="Bucao C."/>
            <person name="Bouchez O."/>
            <person name="Gislard M."/>
            <person name="Lluch J."/>
            <person name="Milhes M."/>
            <person name="Lampietro C."/>
            <person name="Lopez Roques C."/>
            <person name="Donnadieu C."/>
            <person name="Braasch I."/>
            <person name="Desvignes T."/>
            <person name="Postlethwait J."/>
            <person name="Bobe J."/>
            <person name="Wedekind C."/>
            <person name="Guiguen Y."/>
        </authorList>
    </citation>
    <scope>NUCLEOTIDE SEQUENCE [LARGE SCALE GENOMIC DNA]</scope>
    <source>
        <strain evidence="2">Cs_M1</strain>
        <tissue evidence="2">Blood</tissue>
    </source>
</reference>
<feature type="region of interest" description="Disordered" evidence="1">
    <location>
        <begin position="1984"/>
        <end position="2080"/>
    </location>
</feature>
<dbReference type="PANTHER" id="PTHR14492">
    <property type="entry name" value="JBTS17"/>
    <property type="match status" value="1"/>
</dbReference>
<feature type="compositionally biased region" description="Polar residues" evidence="1">
    <location>
        <begin position="2347"/>
        <end position="2356"/>
    </location>
</feature>
<feature type="compositionally biased region" description="Basic and acidic residues" evidence="1">
    <location>
        <begin position="3018"/>
        <end position="3031"/>
    </location>
</feature>
<evidence type="ECO:0000313" key="3">
    <source>
        <dbReference type="Proteomes" id="UP001356427"/>
    </source>
</evidence>
<feature type="region of interest" description="Disordered" evidence="1">
    <location>
        <begin position="3091"/>
        <end position="3249"/>
    </location>
</feature>
<feature type="compositionally biased region" description="Basic and acidic residues" evidence="1">
    <location>
        <begin position="2510"/>
        <end position="2525"/>
    </location>
</feature>
<dbReference type="GO" id="GO:0060271">
    <property type="term" value="P:cilium assembly"/>
    <property type="evidence" value="ECO:0007669"/>
    <property type="project" value="TreeGrafter"/>
</dbReference>
<feature type="compositionally biased region" description="Polar residues" evidence="1">
    <location>
        <begin position="1884"/>
        <end position="1904"/>
    </location>
</feature>
<feature type="region of interest" description="Disordered" evidence="1">
    <location>
        <begin position="2280"/>
        <end position="2335"/>
    </location>
</feature>